<reference evidence="3" key="1">
    <citation type="submission" date="2016-05" db="EMBL/GenBank/DDBJ databases">
        <authorList>
            <person name="Naeem Raeece"/>
        </authorList>
    </citation>
    <scope>NUCLEOTIDE SEQUENCE [LARGE SCALE GENOMIC DNA]</scope>
</reference>
<proteinExistence type="predicted"/>
<evidence type="ECO:0000313" key="3">
    <source>
        <dbReference type="Proteomes" id="UP000078597"/>
    </source>
</evidence>
<dbReference type="EMBL" id="FLQW01004961">
    <property type="protein sequence ID" value="SBS97975.1"/>
    <property type="molecule type" value="Genomic_DNA"/>
</dbReference>
<accession>A0A1A8WYD5</accession>
<feature type="transmembrane region" description="Helical" evidence="1">
    <location>
        <begin position="168"/>
        <end position="188"/>
    </location>
</feature>
<dbReference type="VEuPathDB" id="PlasmoDB:PmUG01_01010500"/>
<keyword evidence="1" id="KW-0472">Membrane</keyword>
<keyword evidence="1" id="KW-1133">Transmembrane helix</keyword>
<dbReference type="Pfam" id="PF12420">
    <property type="entry name" value="DUF3671"/>
    <property type="match status" value="1"/>
</dbReference>
<sequence length="221" mass="25491">MSNNSILDEYSGLTINRLLSENSMNVILTGYTSDHKGDTTLMDEKRNIYKNERDHKLRRKIIKEVLLKAEERNKLVKKKKPSLFNSIDSFIEKKIFKELDSINQMQYNMKIDKKIANRLIHKKIFSKFNPALVILLLGLILFSLHVLFMKLVVKGDENLGVLNNILDAVPPVLSAVLFFVSVLAVLGIDYTSKKIEKFNTKKRSKTKIYYNVVNTSAKRNI</sequence>
<protein>
    <submittedName>
        <fullName evidence="2">Uncharacterized protein</fullName>
    </submittedName>
</protein>
<feature type="transmembrane region" description="Helical" evidence="1">
    <location>
        <begin position="128"/>
        <end position="148"/>
    </location>
</feature>
<name>A0A1A8WYD5_PLAMA</name>
<dbReference type="InterPro" id="IPR022139">
    <property type="entry name" value="Fam-L/Fam-M-like_plasmodium"/>
</dbReference>
<keyword evidence="1" id="KW-0812">Transmembrane</keyword>
<dbReference type="Proteomes" id="UP000078597">
    <property type="component" value="Unassembled WGS sequence"/>
</dbReference>
<organism evidence="2 3">
    <name type="scientific">Plasmodium malariae</name>
    <dbReference type="NCBI Taxonomy" id="5858"/>
    <lineage>
        <taxon>Eukaryota</taxon>
        <taxon>Sar</taxon>
        <taxon>Alveolata</taxon>
        <taxon>Apicomplexa</taxon>
        <taxon>Aconoidasida</taxon>
        <taxon>Haemosporida</taxon>
        <taxon>Plasmodiidae</taxon>
        <taxon>Plasmodium</taxon>
        <taxon>Plasmodium (Plasmodium)</taxon>
    </lineage>
</organism>
<dbReference type="AlphaFoldDB" id="A0A1A8WYD5"/>
<evidence type="ECO:0000256" key="1">
    <source>
        <dbReference type="SAM" id="Phobius"/>
    </source>
</evidence>
<evidence type="ECO:0000313" key="2">
    <source>
        <dbReference type="EMBL" id="SBS97975.1"/>
    </source>
</evidence>
<gene>
    <name evidence="2" type="ORF">PMALA_062030</name>
</gene>